<evidence type="ECO:0000256" key="2">
    <source>
        <dbReference type="SAM" id="SignalP"/>
    </source>
</evidence>
<evidence type="ECO:0000313" key="5">
    <source>
        <dbReference type="Proteomes" id="UP000239002"/>
    </source>
</evidence>
<accession>A0A2S6IHG6</accession>
<dbReference type="EMBL" id="PTJE01000006">
    <property type="protein sequence ID" value="PPK93652.1"/>
    <property type="molecule type" value="Genomic_DNA"/>
</dbReference>
<gene>
    <name evidence="4" type="ORF">LY01_02435</name>
</gene>
<evidence type="ECO:0000313" key="4">
    <source>
        <dbReference type="EMBL" id="PPK93652.1"/>
    </source>
</evidence>
<dbReference type="InterPro" id="IPR012334">
    <property type="entry name" value="Pectin_lyas_fold"/>
</dbReference>
<organism evidence="4 5">
    <name type="scientific">Nonlabens xylanidelens</name>
    <dbReference type="NCBI Taxonomy" id="191564"/>
    <lineage>
        <taxon>Bacteria</taxon>
        <taxon>Pseudomonadati</taxon>
        <taxon>Bacteroidota</taxon>
        <taxon>Flavobacteriia</taxon>
        <taxon>Flavobacteriales</taxon>
        <taxon>Flavobacteriaceae</taxon>
        <taxon>Nonlabens</taxon>
    </lineage>
</organism>
<dbReference type="GO" id="GO:0004553">
    <property type="term" value="F:hydrolase activity, hydrolyzing O-glycosyl compounds"/>
    <property type="evidence" value="ECO:0007669"/>
    <property type="project" value="UniProtKB-ARBA"/>
</dbReference>
<comment type="caution">
    <text evidence="4">The sequence shown here is derived from an EMBL/GenBank/DDBJ whole genome shotgun (WGS) entry which is preliminary data.</text>
</comment>
<feature type="chain" id="PRO_5015553173" evidence="2">
    <location>
        <begin position="21"/>
        <end position="717"/>
    </location>
</feature>
<dbReference type="Proteomes" id="UP000239002">
    <property type="component" value="Unassembled WGS sequence"/>
</dbReference>
<dbReference type="Gene3D" id="2.160.20.10">
    <property type="entry name" value="Single-stranded right-handed beta-helix, Pectin lyase-like"/>
    <property type="match status" value="1"/>
</dbReference>
<proteinExistence type="predicted"/>
<dbReference type="InterPro" id="IPR013320">
    <property type="entry name" value="ConA-like_dom_sf"/>
</dbReference>
<dbReference type="Gene3D" id="2.60.120.200">
    <property type="match status" value="1"/>
</dbReference>
<evidence type="ECO:0000256" key="1">
    <source>
        <dbReference type="ARBA" id="ARBA00022729"/>
    </source>
</evidence>
<dbReference type="SUPFAM" id="SSF49899">
    <property type="entry name" value="Concanavalin A-like lectins/glucanases"/>
    <property type="match status" value="1"/>
</dbReference>
<evidence type="ECO:0000259" key="3">
    <source>
        <dbReference type="Pfam" id="PF18962"/>
    </source>
</evidence>
<keyword evidence="1 2" id="KW-0732">Signal</keyword>
<dbReference type="Pfam" id="PF13385">
    <property type="entry name" value="Laminin_G_3"/>
    <property type="match status" value="1"/>
</dbReference>
<sequence length="717" mass="77135">MKKTLPFLIIAFLFTMSANAQIPTGQLWDFTFTNGSLVNQVTPGTADLTTNNQTAVSVIDRVGTANTAYQMNSDYFINTRQGSTVNNQEISMSFWMKVDLADLAANTTQIFLIGGSSGFLNIRINNSDSSNPGRFEYYARGSVNGIQKNGFATTSIPSLTDDTWHHVALVSEVNGNTIEFDTYVDGVLQSYPSVVSLNSTAGAAPQFITDPRLIVAPQGAFPGSLDDIRYYERALTSVEVTALASENSPIVQPPLYVDANATGANDGSSWANAYIKLQDALDNANTVDVWVAAGTYKPLAGVSESFTVNNTKNIYGGFNGTETTLAERDFITNITRLSGDQQNNDTAIPAFNAADRSDNNRVILKVYASNTVIDGIYISGGHANVNANQNGAGALINKSTTINNCVFENNISYGHGTITVNSSPSGSAFLSQNNIIKNNLTGGVCAFYDNISIDGSVRFVNTLIVDNTSLTNSIFGQSSTGVVWINPNSQNGTAVNMQFLNSVVANNTYSSPNSGNGNANIRTYSDQLTASYSYYNCIFYGNSVTTPLFNDGPRNFDLKNSLSDNGYGISGINMITGDPLFVDPANGDYSLQSTSPSVDTGLSSLYNNQWLQYDLTGNNRIAGSSIDMGAYEFGATAGINDVEQLSMSLYPNPVTNIINIIVKNNAFAKAEVYNLQGQQILISQTEEVNVQDLKTGMYIIKVTTETGEIATKQFIKK</sequence>
<dbReference type="NCBIfam" id="NF041518">
    <property type="entry name" value="choice_anch_Q"/>
    <property type="match status" value="1"/>
</dbReference>
<name>A0A2S6IHG6_9FLAO</name>
<dbReference type="InterPro" id="IPR059226">
    <property type="entry name" value="Choice_anch_Q_dom"/>
</dbReference>
<dbReference type="NCBIfam" id="TIGR04183">
    <property type="entry name" value="Por_Secre_tail"/>
    <property type="match status" value="1"/>
</dbReference>
<protein>
    <submittedName>
        <fullName evidence="4">Putative secreted protein (Por secretion system target)</fullName>
    </submittedName>
</protein>
<dbReference type="AlphaFoldDB" id="A0A2S6IHG6"/>
<dbReference type="Pfam" id="PF18962">
    <property type="entry name" value="Por_Secre_tail"/>
    <property type="match status" value="1"/>
</dbReference>
<dbReference type="GO" id="GO:0005975">
    <property type="term" value="P:carbohydrate metabolic process"/>
    <property type="evidence" value="ECO:0007669"/>
    <property type="project" value="UniProtKB-ARBA"/>
</dbReference>
<dbReference type="RefSeq" id="WP_104516106.1">
    <property type="nucleotide sequence ID" value="NZ_MQVW01000024.1"/>
</dbReference>
<keyword evidence="5" id="KW-1185">Reference proteome</keyword>
<feature type="signal peptide" evidence="2">
    <location>
        <begin position="1"/>
        <end position="20"/>
    </location>
</feature>
<dbReference type="SUPFAM" id="SSF51126">
    <property type="entry name" value="Pectin lyase-like"/>
    <property type="match status" value="1"/>
</dbReference>
<reference evidence="4 5" key="1">
    <citation type="submission" date="2018-02" db="EMBL/GenBank/DDBJ databases">
        <title>Genomic Encyclopedia of Archaeal and Bacterial Type Strains, Phase II (KMG-II): from individual species to whole genera.</title>
        <authorList>
            <person name="Goeker M."/>
        </authorList>
    </citation>
    <scope>NUCLEOTIDE SEQUENCE [LARGE SCALE GENOMIC DNA]</scope>
    <source>
        <strain evidence="4 5">DSM 16809</strain>
    </source>
</reference>
<dbReference type="InterPro" id="IPR011050">
    <property type="entry name" value="Pectin_lyase_fold/virulence"/>
</dbReference>
<feature type="domain" description="Secretion system C-terminal sorting" evidence="3">
    <location>
        <begin position="649"/>
        <end position="715"/>
    </location>
</feature>
<dbReference type="InterPro" id="IPR026444">
    <property type="entry name" value="Secre_tail"/>
</dbReference>
<dbReference type="OrthoDB" id="1145248at2"/>